<evidence type="ECO:0000313" key="1">
    <source>
        <dbReference type="EMBL" id="KAK1137885.1"/>
    </source>
</evidence>
<organism evidence="1 2">
    <name type="scientific">Melipona bicolor</name>
    <dbReference type="NCBI Taxonomy" id="60889"/>
    <lineage>
        <taxon>Eukaryota</taxon>
        <taxon>Metazoa</taxon>
        <taxon>Ecdysozoa</taxon>
        <taxon>Arthropoda</taxon>
        <taxon>Hexapoda</taxon>
        <taxon>Insecta</taxon>
        <taxon>Pterygota</taxon>
        <taxon>Neoptera</taxon>
        <taxon>Endopterygota</taxon>
        <taxon>Hymenoptera</taxon>
        <taxon>Apocrita</taxon>
        <taxon>Aculeata</taxon>
        <taxon>Apoidea</taxon>
        <taxon>Anthophila</taxon>
        <taxon>Apidae</taxon>
        <taxon>Melipona</taxon>
    </lineage>
</organism>
<sequence>MKIAKHCECTKGEGGYETQYGPRDKEVIPMVRSTENTAFDKHEKHREHAGSLEIDLIFAKQEYDAARSSRKAESGSQQVQYQKAT</sequence>
<accession>A0AA40KYL8</accession>
<proteinExistence type="predicted"/>
<gene>
    <name evidence="1" type="ORF">K0M31_002379</name>
</gene>
<dbReference type="EMBL" id="JAHYIQ010000001">
    <property type="protein sequence ID" value="KAK1137885.1"/>
    <property type="molecule type" value="Genomic_DNA"/>
</dbReference>
<dbReference type="Proteomes" id="UP001177670">
    <property type="component" value="Unassembled WGS sequence"/>
</dbReference>
<name>A0AA40KYL8_9HYME</name>
<dbReference type="AlphaFoldDB" id="A0AA40KYL8"/>
<evidence type="ECO:0000313" key="2">
    <source>
        <dbReference type="Proteomes" id="UP001177670"/>
    </source>
</evidence>
<comment type="caution">
    <text evidence="1">The sequence shown here is derived from an EMBL/GenBank/DDBJ whole genome shotgun (WGS) entry which is preliminary data.</text>
</comment>
<reference evidence="1" key="1">
    <citation type="submission" date="2021-10" db="EMBL/GenBank/DDBJ databases">
        <title>Melipona bicolor Genome sequencing and assembly.</title>
        <authorList>
            <person name="Araujo N.S."/>
            <person name="Arias M.C."/>
        </authorList>
    </citation>
    <scope>NUCLEOTIDE SEQUENCE</scope>
    <source>
        <strain evidence="1">USP_2M_L1-L4_2017</strain>
        <tissue evidence="1">Whole body</tissue>
    </source>
</reference>
<keyword evidence="2" id="KW-1185">Reference proteome</keyword>
<protein>
    <submittedName>
        <fullName evidence="1">Uncharacterized protein</fullName>
    </submittedName>
</protein>